<protein>
    <submittedName>
        <fullName evidence="1">Uncharacterized protein</fullName>
    </submittedName>
</protein>
<evidence type="ECO:0000313" key="1">
    <source>
        <dbReference type="EMBL" id="GAC12226.1"/>
    </source>
</evidence>
<comment type="caution">
    <text evidence="1">The sequence shown here is derived from an EMBL/GenBank/DDBJ whole genome shotgun (WGS) entry which is preliminary data.</text>
</comment>
<proteinExistence type="predicted"/>
<dbReference type="Proteomes" id="UP000006320">
    <property type="component" value="Unassembled WGS sequence"/>
</dbReference>
<reference evidence="1 2" key="1">
    <citation type="journal article" date="2017" name="Antonie Van Leeuwenhoek">
        <title>Rhizobium rhizosphaerae sp. nov., a novel species isolated from rice rhizosphere.</title>
        <authorList>
            <person name="Zhao J.J."/>
            <person name="Zhang J."/>
            <person name="Zhang R.J."/>
            <person name="Zhang C.W."/>
            <person name="Yin H.Q."/>
            <person name="Zhang X.X."/>
        </authorList>
    </citation>
    <scope>NUCLEOTIDE SEQUENCE [LARGE SCALE GENOMIC DNA]</scope>
    <source>
        <strain evidence="1 2">S18K6</strain>
    </source>
</reference>
<name>A0AAV3V5N4_9ALTE</name>
<organism evidence="1 2">
    <name type="scientific">Paraglaciecola chathamensis S18K6</name>
    <dbReference type="NCBI Taxonomy" id="1127672"/>
    <lineage>
        <taxon>Bacteria</taxon>
        <taxon>Pseudomonadati</taxon>
        <taxon>Pseudomonadota</taxon>
        <taxon>Gammaproteobacteria</taxon>
        <taxon>Alteromonadales</taxon>
        <taxon>Alteromonadaceae</taxon>
        <taxon>Paraglaciecola</taxon>
    </lineage>
</organism>
<dbReference type="EMBL" id="BAEM01000056">
    <property type="protein sequence ID" value="GAC12226.1"/>
    <property type="molecule type" value="Genomic_DNA"/>
</dbReference>
<sequence>MPTSASLTPVNPVLKRAAEKRKIGLSGGRPVLSYDSYNSSYKVCNLPIVTSKKNIYVTHILDGSKNHCINYGLRAAVWGLLEEANSTMGVETHHITVQFNSEFSLKLKAGSKTRNPAQYFNRMLRLKVATPFDVSSYFFVLEESTSGNIHAHIVMNIKLSTVTKLRDSLKATGWLKTDKYGHLAASAINISDGYILSVYKGSLTEQEINEMDMMIEDYPSESFWKCGSKATDLKGNIYCQRYEAKEKIAINEGLADYLCKSMTDSLFYGGKNYAMSRSLKTLMLPYLEQVIAEGKRRSKSKAL</sequence>
<evidence type="ECO:0000313" key="2">
    <source>
        <dbReference type="Proteomes" id="UP000006320"/>
    </source>
</evidence>
<gene>
    <name evidence="1" type="ORF">GCHA_4308</name>
</gene>
<dbReference type="AlphaFoldDB" id="A0AAV3V5N4"/>
<accession>A0AAV3V5N4</accession>